<keyword evidence="2" id="KW-0808">Transferase</keyword>
<keyword evidence="3" id="KW-1185">Reference proteome</keyword>
<feature type="domain" description="Methyltransferase" evidence="1">
    <location>
        <begin position="48"/>
        <end position="139"/>
    </location>
</feature>
<dbReference type="Proteomes" id="UP001500133">
    <property type="component" value="Unassembled WGS sequence"/>
</dbReference>
<keyword evidence="2" id="KW-0489">Methyltransferase</keyword>
<dbReference type="CDD" id="cd02440">
    <property type="entry name" value="AdoMet_MTases"/>
    <property type="match status" value="1"/>
</dbReference>
<sequence>MYMNQQRSTTDFWDTRFAGAEYAYGEQPNQFLQQALGELSPEVAGRALCLAEGEGRNAAFLAELGYAVTAMDQSRVGLEKAQQLAAKRQVTLTTQQADLNDYVPPAESFDVVTMIWVHTPEAVRQKSYAIVKRGLKRGGYFILEGYLPAQATRDTGGPSNPDVMFTLQELQANFADFRFVVGRELTRNVEEGVYHTGVSDVLQVLAVRL</sequence>
<dbReference type="SUPFAM" id="SSF53335">
    <property type="entry name" value="S-adenosyl-L-methionine-dependent methyltransferases"/>
    <property type="match status" value="1"/>
</dbReference>
<gene>
    <name evidence="2" type="ORF">GCM10022228_07140</name>
</gene>
<evidence type="ECO:0000259" key="1">
    <source>
        <dbReference type="Pfam" id="PF13649"/>
    </source>
</evidence>
<dbReference type="Pfam" id="PF13649">
    <property type="entry name" value="Methyltransf_25"/>
    <property type="match status" value="1"/>
</dbReference>
<name>A0ABP7LCF9_9GAMM</name>
<evidence type="ECO:0000313" key="2">
    <source>
        <dbReference type="EMBL" id="GAA3899209.1"/>
    </source>
</evidence>
<dbReference type="InterPro" id="IPR029063">
    <property type="entry name" value="SAM-dependent_MTases_sf"/>
</dbReference>
<proteinExistence type="predicted"/>
<dbReference type="InterPro" id="IPR041698">
    <property type="entry name" value="Methyltransf_25"/>
</dbReference>
<evidence type="ECO:0000313" key="3">
    <source>
        <dbReference type="Proteomes" id="UP001500133"/>
    </source>
</evidence>
<organism evidence="2 3">
    <name type="scientific">Halomonas cibimaris</name>
    <dbReference type="NCBI Taxonomy" id="657012"/>
    <lineage>
        <taxon>Bacteria</taxon>
        <taxon>Pseudomonadati</taxon>
        <taxon>Pseudomonadota</taxon>
        <taxon>Gammaproteobacteria</taxon>
        <taxon>Oceanospirillales</taxon>
        <taxon>Halomonadaceae</taxon>
        <taxon>Halomonas</taxon>
    </lineage>
</organism>
<dbReference type="Gene3D" id="3.40.50.150">
    <property type="entry name" value="Vaccinia Virus protein VP39"/>
    <property type="match status" value="1"/>
</dbReference>
<dbReference type="EMBL" id="BAAAZT010000028">
    <property type="protein sequence ID" value="GAA3899209.1"/>
    <property type="molecule type" value="Genomic_DNA"/>
</dbReference>
<dbReference type="GO" id="GO:0032259">
    <property type="term" value="P:methylation"/>
    <property type="evidence" value="ECO:0007669"/>
    <property type="project" value="UniProtKB-KW"/>
</dbReference>
<accession>A0ABP7LCF9</accession>
<reference evidence="3" key="1">
    <citation type="journal article" date="2019" name="Int. J. Syst. Evol. Microbiol.">
        <title>The Global Catalogue of Microorganisms (GCM) 10K type strain sequencing project: providing services to taxonomists for standard genome sequencing and annotation.</title>
        <authorList>
            <consortium name="The Broad Institute Genomics Platform"/>
            <consortium name="The Broad Institute Genome Sequencing Center for Infectious Disease"/>
            <person name="Wu L."/>
            <person name="Ma J."/>
        </authorList>
    </citation>
    <scope>NUCLEOTIDE SEQUENCE [LARGE SCALE GENOMIC DNA]</scope>
    <source>
        <strain evidence="3">JCM 16914</strain>
    </source>
</reference>
<dbReference type="GO" id="GO:0008168">
    <property type="term" value="F:methyltransferase activity"/>
    <property type="evidence" value="ECO:0007669"/>
    <property type="project" value="UniProtKB-KW"/>
</dbReference>
<comment type="caution">
    <text evidence="2">The sequence shown here is derived from an EMBL/GenBank/DDBJ whole genome shotgun (WGS) entry which is preliminary data.</text>
</comment>
<protein>
    <submittedName>
        <fullName evidence="2">Class I SAM-dependent methyltransferase</fullName>
    </submittedName>
</protein>